<keyword evidence="2" id="KW-0812">Transmembrane</keyword>
<keyword evidence="2" id="KW-0472">Membrane</keyword>
<feature type="region of interest" description="Disordered" evidence="1">
    <location>
        <begin position="1"/>
        <end position="38"/>
    </location>
</feature>
<feature type="compositionally biased region" description="Low complexity" evidence="1">
    <location>
        <begin position="122"/>
        <end position="131"/>
    </location>
</feature>
<feature type="region of interest" description="Disordered" evidence="1">
    <location>
        <begin position="575"/>
        <end position="594"/>
    </location>
</feature>
<dbReference type="EMBL" id="JBBPHU010000006">
    <property type="protein sequence ID" value="KAK7516548.1"/>
    <property type="molecule type" value="Genomic_DNA"/>
</dbReference>
<feature type="region of interest" description="Disordered" evidence="1">
    <location>
        <begin position="479"/>
        <end position="513"/>
    </location>
</feature>
<organism evidence="3 4">
    <name type="scientific">Phyllosticta citriasiana</name>
    <dbReference type="NCBI Taxonomy" id="595635"/>
    <lineage>
        <taxon>Eukaryota</taxon>
        <taxon>Fungi</taxon>
        <taxon>Dikarya</taxon>
        <taxon>Ascomycota</taxon>
        <taxon>Pezizomycotina</taxon>
        <taxon>Dothideomycetes</taxon>
        <taxon>Dothideomycetes incertae sedis</taxon>
        <taxon>Botryosphaeriales</taxon>
        <taxon>Phyllostictaceae</taxon>
        <taxon>Phyllosticta</taxon>
    </lineage>
</organism>
<feature type="compositionally biased region" description="Polar residues" evidence="1">
    <location>
        <begin position="91"/>
        <end position="121"/>
    </location>
</feature>
<keyword evidence="2" id="KW-1133">Transmembrane helix</keyword>
<evidence type="ECO:0000256" key="2">
    <source>
        <dbReference type="SAM" id="Phobius"/>
    </source>
</evidence>
<keyword evidence="4" id="KW-1185">Reference proteome</keyword>
<evidence type="ECO:0000313" key="4">
    <source>
        <dbReference type="Proteomes" id="UP001363622"/>
    </source>
</evidence>
<evidence type="ECO:0000256" key="1">
    <source>
        <dbReference type="SAM" id="MobiDB-lite"/>
    </source>
</evidence>
<feature type="region of interest" description="Disordered" evidence="1">
    <location>
        <begin position="51"/>
        <end position="143"/>
    </location>
</feature>
<feature type="compositionally biased region" description="Polar residues" evidence="1">
    <location>
        <begin position="496"/>
        <end position="509"/>
    </location>
</feature>
<name>A0ABR1KM25_9PEZI</name>
<feature type="region of interest" description="Disordered" evidence="1">
    <location>
        <begin position="251"/>
        <end position="270"/>
    </location>
</feature>
<accession>A0ABR1KM25</accession>
<feature type="compositionally biased region" description="Basic and acidic residues" evidence="1">
    <location>
        <begin position="634"/>
        <end position="645"/>
    </location>
</feature>
<protein>
    <submittedName>
        <fullName evidence="3">Uncharacterized protein</fullName>
    </submittedName>
</protein>
<proteinExistence type="predicted"/>
<feature type="compositionally biased region" description="Polar residues" evidence="1">
    <location>
        <begin position="57"/>
        <end position="73"/>
    </location>
</feature>
<comment type="caution">
    <text evidence="3">The sequence shown here is derived from an EMBL/GenBank/DDBJ whole genome shotgun (WGS) entry which is preliminary data.</text>
</comment>
<feature type="region of interest" description="Disordered" evidence="1">
    <location>
        <begin position="634"/>
        <end position="655"/>
    </location>
</feature>
<evidence type="ECO:0000313" key="3">
    <source>
        <dbReference type="EMBL" id="KAK7516548.1"/>
    </source>
</evidence>
<reference evidence="3 4" key="1">
    <citation type="submission" date="2024-04" db="EMBL/GenBank/DDBJ databases">
        <title>Phyllosticta paracitricarpa is synonymous to the EU quarantine fungus P. citricarpa based on phylogenomic analyses.</title>
        <authorList>
            <consortium name="Lawrence Berkeley National Laboratory"/>
            <person name="Van Ingen-Buijs V.A."/>
            <person name="Van Westerhoven A.C."/>
            <person name="Haridas S."/>
            <person name="Skiadas P."/>
            <person name="Martin F."/>
            <person name="Groenewald J.Z."/>
            <person name="Crous P.W."/>
            <person name="Seidl M.F."/>
        </authorList>
    </citation>
    <scope>NUCLEOTIDE SEQUENCE [LARGE SCALE GENOMIC DNA]</scope>
    <source>
        <strain evidence="3 4">CBS 123371</strain>
    </source>
</reference>
<dbReference type="Proteomes" id="UP001363622">
    <property type="component" value="Unassembled WGS sequence"/>
</dbReference>
<gene>
    <name evidence="3" type="ORF">IWZ03DRAFT_378381</name>
</gene>
<sequence length="706" mass="75868">MSFQLFPAPPRKPRKQPATFVTQSPASPEPAVELAERAKAPGELHELIIKIDPEPTAQIQLPGQAHTTDTKTYQAVAATDGSRQRPRVETSCASSADRTSPSSAAGRQRSQSNATQSSRTFSPKSASSLSSKVDPKTTGSPALSESATLIGTINNSSPPVMRSIFPRYNPNLRLSQQAYKPTQASPTHIPKEKISKSPYSPEFYIPHGKWTRSESPEAPYYTPLFELVHLWNVANNKLDSEAKRTFSLQLHRGGSRDQNPEQGLGPQDLVFGTSPVKPLYMLQQSPTSTEEPQPRLKHEVLISRHHPTKAEKPALPIAHLDLNTPPPHRTTPDVDIQDTSAVHVANIHSKLAALSALEAAANSPEASRIALVDPTASSPAAAQLAATAVAESESKYGCQLFFCPISEKLMEPYETNKSATYELRHPQIGALPVVVQGDVKKALSNLWGDEAAEEGSRSGSPNHYRPLPPIHTTISLLNPFATPRSSSDEASPNIPSPSQKSRANSQSHRPLSPAPDEIFVRLDLTTHALTIDAAALTAVASSKGGDAHKYVIDTAVSAVLAVAVAESRREGHFATLSRTNSESSSTKESRGIGGGQLPWVDAEGNFVFEGPPTTAADKDRSKVKVKWGFGERSKATAKETRKQSGDLEAGTAGQEGAKKRDQLPFVAELVLWVVESAFKVVVFVLGLLLRAVAKIVVGACRCVAKA</sequence>
<feature type="transmembrane region" description="Helical" evidence="2">
    <location>
        <begin position="669"/>
        <end position="689"/>
    </location>
</feature>